<dbReference type="AlphaFoldDB" id="A0A3M6V175"/>
<dbReference type="Proteomes" id="UP000275408">
    <property type="component" value="Unassembled WGS sequence"/>
</dbReference>
<keyword evidence="2" id="KW-1185">Reference proteome</keyword>
<evidence type="ECO:0000313" key="2">
    <source>
        <dbReference type="Proteomes" id="UP000275408"/>
    </source>
</evidence>
<accession>A0A3M6V175</accession>
<gene>
    <name evidence="1" type="ORF">pdam_00010492</name>
</gene>
<dbReference type="EMBL" id="RCHS01000299">
    <property type="protein sequence ID" value="RMX59647.1"/>
    <property type="molecule type" value="Genomic_DNA"/>
</dbReference>
<proteinExistence type="predicted"/>
<evidence type="ECO:0000313" key="1">
    <source>
        <dbReference type="EMBL" id="RMX59647.1"/>
    </source>
</evidence>
<dbReference type="OrthoDB" id="5954962at2759"/>
<name>A0A3M6V175_POCDA</name>
<comment type="caution">
    <text evidence="1">The sequence shown here is derived from an EMBL/GenBank/DDBJ whole genome shotgun (WGS) entry which is preliminary data.</text>
</comment>
<reference evidence="1 2" key="1">
    <citation type="journal article" date="2018" name="Sci. Rep.">
        <title>Comparative analysis of the Pocillopora damicornis genome highlights role of immune system in coral evolution.</title>
        <authorList>
            <person name="Cunning R."/>
            <person name="Bay R.A."/>
            <person name="Gillette P."/>
            <person name="Baker A.C."/>
            <person name="Traylor-Knowles N."/>
        </authorList>
    </citation>
    <scope>NUCLEOTIDE SEQUENCE [LARGE SCALE GENOMIC DNA]</scope>
    <source>
        <strain evidence="1">RSMAS</strain>
        <tissue evidence="1">Whole animal</tissue>
    </source>
</reference>
<protein>
    <submittedName>
        <fullName evidence="1">Uncharacterized protein</fullName>
    </submittedName>
</protein>
<organism evidence="1 2">
    <name type="scientific">Pocillopora damicornis</name>
    <name type="common">Cauliflower coral</name>
    <name type="synonym">Millepora damicornis</name>
    <dbReference type="NCBI Taxonomy" id="46731"/>
    <lineage>
        <taxon>Eukaryota</taxon>
        <taxon>Metazoa</taxon>
        <taxon>Cnidaria</taxon>
        <taxon>Anthozoa</taxon>
        <taxon>Hexacorallia</taxon>
        <taxon>Scleractinia</taxon>
        <taxon>Astrocoeniina</taxon>
        <taxon>Pocilloporidae</taxon>
        <taxon>Pocillopora</taxon>
    </lineage>
</organism>
<sequence>MERKVLLNFYQKPVVTIIKNSTAHEDVQQQSLDEADLKRDEIPESTIAPTFSTATINFPVNRYMANVMFQLFGKDGVLEKGGFERNGYIHKDASASIVLLGGFGKRSELLHEVLRAHDTPIDAGAIALVVQLFFSPDDFNRLTNWLRDEIRAGYENYDDPCSPIVCIKFVCCTKIANPFLGPKFGTIRVSID</sequence>